<proteinExistence type="predicted"/>
<protein>
    <recommendedName>
        <fullName evidence="3">Methionine aminopeptidase</fullName>
    </recommendedName>
</protein>
<keyword evidence="2" id="KW-1185">Reference proteome</keyword>
<name>A0A0M5JGG9_9BACI</name>
<dbReference type="RefSeq" id="WP_053603297.1">
    <property type="nucleotide sequence ID" value="NZ_CP012600.1"/>
</dbReference>
<gene>
    <name evidence="1" type="ORF">AM592_07960</name>
</gene>
<reference evidence="2" key="1">
    <citation type="submission" date="2015-08" db="EMBL/GenBank/DDBJ databases">
        <title>Genome sequencing project for genomic taxonomy and phylogenomics of Bacillus-like bacteria.</title>
        <authorList>
            <person name="Liu B."/>
            <person name="Wang J."/>
            <person name="Zhu Y."/>
            <person name="Liu G."/>
            <person name="Chen Q."/>
            <person name="Chen Z."/>
            <person name="Lan J."/>
            <person name="Che J."/>
            <person name="Ge C."/>
            <person name="Shi H."/>
            <person name="Pan Z."/>
            <person name="Liu X."/>
        </authorList>
    </citation>
    <scope>NUCLEOTIDE SEQUENCE [LARGE SCALE GENOMIC DNA]</scope>
    <source>
        <strain evidence="2">FJAT-4402</strain>
    </source>
</reference>
<dbReference type="EMBL" id="CP012600">
    <property type="protein sequence ID" value="ALC81539.1"/>
    <property type="molecule type" value="Genomic_DNA"/>
</dbReference>
<dbReference type="AlphaFoldDB" id="A0A0M5JGG9"/>
<dbReference type="InterPro" id="IPR036410">
    <property type="entry name" value="HSP_DnaJ_Cys-rich_dom_sf"/>
</dbReference>
<dbReference type="Proteomes" id="UP000067625">
    <property type="component" value="Chromosome"/>
</dbReference>
<dbReference type="SUPFAM" id="SSF57938">
    <property type="entry name" value="DnaJ/Hsp40 cysteine-rich domain"/>
    <property type="match status" value="1"/>
</dbReference>
<accession>A0A0M5JGG9</accession>
<dbReference type="Gene3D" id="6.20.20.10">
    <property type="match status" value="1"/>
</dbReference>
<organism evidence="1 2">
    <name type="scientific">Bacillus gobiensis</name>
    <dbReference type="NCBI Taxonomy" id="1441095"/>
    <lineage>
        <taxon>Bacteria</taxon>
        <taxon>Bacillati</taxon>
        <taxon>Bacillota</taxon>
        <taxon>Bacilli</taxon>
        <taxon>Bacillales</taxon>
        <taxon>Bacillaceae</taxon>
        <taxon>Bacillus</taxon>
    </lineage>
</organism>
<evidence type="ECO:0008006" key="3">
    <source>
        <dbReference type="Google" id="ProtNLM"/>
    </source>
</evidence>
<dbReference type="OrthoDB" id="2882832at2"/>
<dbReference type="PATRIC" id="fig|1441095.3.peg.1748"/>
<reference evidence="1 2" key="2">
    <citation type="journal article" date="2016" name="Int. J. Syst. Evol. Microbiol.">
        <title>Bacillus gobiensis sp. nov., isolated from a soil sample.</title>
        <authorList>
            <person name="Liu B."/>
            <person name="Liu G.H."/>
            <person name="Cetin S."/>
            <person name="Schumann P."/>
            <person name="Pan Z.Z."/>
            <person name="Chen Q.Q."/>
        </authorList>
    </citation>
    <scope>NUCLEOTIDE SEQUENCE [LARGE SCALE GENOMIC DNA]</scope>
    <source>
        <strain evidence="1 2">FJAT-4402</strain>
    </source>
</reference>
<sequence>MKLFTFLSDWFHAQHAKHVNKMKAEGKCPACRGTAHISFISPFEGHSVVCPSCNGSGLYSDWEEIQEAVKKEDRM</sequence>
<evidence type="ECO:0000313" key="2">
    <source>
        <dbReference type="Proteomes" id="UP000067625"/>
    </source>
</evidence>
<evidence type="ECO:0000313" key="1">
    <source>
        <dbReference type="EMBL" id="ALC81539.1"/>
    </source>
</evidence>